<dbReference type="Proteomes" id="UP000320623">
    <property type="component" value="Unassembled WGS sequence"/>
</dbReference>
<name>A0A0S4MXY6_9BACT</name>
<sequence length="125" mass="14683">MISLIAVSIFALIIIVVLWFTFDLLQKKKKLLPEFINGKPTIMYFWVDNHRCRKMNSAVEKIKNEYCGSVKVLTFNAIKDYKTSENYLVFNVPMIILFDREGNQVIRVTEPNELPKLEKKIKEII</sequence>
<dbReference type="InterPro" id="IPR036249">
    <property type="entry name" value="Thioredoxin-like_sf"/>
</dbReference>
<dbReference type="InterPro" id="IPR013766">
    <property type="entry name" value="Thioredoxin_domain"/>
</dbReference>
<dbReference type="RefSeq" id="WP_140944264.1">
    <property type="nucleotide sequence ID" value="NZ_FAOO01000003.1"/>
</dbReference>
<feature type="transmembrane region" description="Helical" evidence="1">
    <location>
        <begin position="6"/>
        <end position="25"/>
    </location>
</feature>
<accession>A0A0S4MXY6</accession>
<dbReference type="Pfam" id="PF00085">
    <property type="entry name" value="Thioredoxin"/>
    <property type="match status" value="1"/>
</dbReference>
<dbReference type="Gene3D" id="3.40.30.10">
    <property type="entry name" value="Glutaredoxin"/>
    <property type="match status" value="1"/>
</dbReference>
<keyword evidence="4" id="KW-1185">Reference proteome</keyword>
<dbReference type="OrthoDB" id="9812276at2"/>
<evidence type="ECO:0000256" key="1">
    <source>
        <dbReference type="SAM" id="Phobius"/>
    </source>
</evidence>
<proteinExistence type="predicted"/>
<evidence type="ECO:0000313" key="3">
    <source>
        <dbReference type="EMBL" id="CUU02333.1"/>
    </source>
</evidence>
<reference evidence="4" key="1">
    <citation type="submission" date="2015-11" db="EMBL/GenBank/DDBJ databases">
        <authorList>
            <person name="Varghese N."/>
        </authorList>
    </citation>
    <scope>NUCLEOTIDE SEQUENCE [LARGE SCALE GENOMIC DNA]</scope>
</reference>
<dbReference type="SUPFAM" id="SSF52833">
    <property type="entry name" value="Thioredoxin-like"/>
    <property type="match status" value="1"/>
</dbReference>
<gene>
    <name evidence="3" type="ORF">JGI1_00462</name>
</gene>
<evidence type="ECO:0000313" key="4">
    <source>
        <dbReference type="Proteomes" id="UP000320623"/>
    </source>
</evidence>
<dbReference type="EMBL" id="FAOO01000003">
    <property type="protein sequence ID" value="CUU02333.1"/>
    <property type="molecule type" value="Genomic_DNA"/>
</dbReference>
<keyword evidence="1" id="KW-0812">Transmembrane</keyword>
<evidence type="ECO:0000259" key="2">
    <source>
        <dbReference type="Pfam" id="PF00085"/>
    </source>
</evidence>
<protein>
    <submittedName>
        <fullName evidence="3">Thioredoxin</fullName>
    </submittedName>
</protein>
<feature type="domain" description="Thioredoxin" evidence="2">
    <location>
        <begin position="39"/>
        <end position="123"/>
    </location>
</feature>
<dbReference type="AlphaFoldDB" id="A0A0S4MXY6"/>
<dbReference type="STRING" id="1643428.GCA_001442855_00449"/>
<organism evidence="3 4">
    <name type="scientific">Candidatus Thermokryptus mobilis</name>
    <dbReference type="NCBI Taxonomy" id="1643428"/>
    <lineage>
        <taxon>Bacteria</taxon>
        <taxon>Pseudomonadati</taxon>
        <taxon>Candidatus Kryptoniota</taxon>
        <taxon>Candidatus Thermokryptus</taxon>
    </lineage>
</organism>
<keyword evidence="1" id="KW-0472">Membrane</keyword>
<keyword evidence="1" id="KW-1133">Transmembrane helix</keyword>